<gene>
    <name evidence="13" type="ORF">SAMN04488051_10143</name>
</gene>
<dbReference type="Gene3D" id="3.20.20.450">
    <property type="entry name" value="EAL domain"/>
    <property type="match status" value="1"/>
</dbReference>
<evidence type="ECO:0000259" key="11">
    <source>
        <dbReference type="PROSITE" id="PS50883"/>
    </source>
</evidence>
<dbReference type="CDD" id="cd00130">
    <property type="entry name" value="PAS"/>
    <property type="match status" value="2"/>
</dbReference>
<dbReference type="SMART" id="SM00267">
    <property type="entry name" value="GGDEF"/>
    <property type="match status" value="1"/>
</dbReference>
<dbReference type="Pfam" id="PF08447">
    <property type="entry name" value="PAS_3"/>
    <property type="match status" value="1"/>
</dbReference>
<dbReference type="InterPro" id="IPR001610">
    <property type="entry name" value="PAC"/>
</dbReference>
<dbReference type="NCBIfam" id="TIGR00254">
    <property type="entry name" value="GGDEF"/>
    <property type="match status" value="1"/>
</dbReference>
<evidence type="ECO:0000256" key="5">
    <source>
        <dbReference type="ARBA" id="ARBA00022777"/>
    </source>
</evidence>
<keyword evidence="6" id="KW-0067">ATP-binding</keyword>
<evidence type="ECO:0000256" key="2">
    <source>
        <dbReference type="ARBA" id="ARBA00022636"/>
    </source>
</evidence>
<evidence type="ECO:0000256" key="6">
    <source>
        <dbReference type="ARBA" id="ARBA00022840"/>
    </source>
</evidence>
<dbReference type="PROSITE" id="PS50113">
    <property type="entry name" value="PAC"/>
    <property type="match status" value="2"/>
</dbReference>
<dbReference type="GO" id="GO:0071111">
    <property type="term" value="F:cyclic-guanylate-specific phosphodiesterase activity"/>
    <property type="evidence" value="ECO:0007669"/>
    <property type="project" value="UniProtKB-EC"/>
</dbReference>
<evidence type="ECO:0000256" key="8">
    <source>
        <dbReference type="ARBA" id="ARBA00070616"/>
    </source>
</evidence>
<feature type="domain" description="PAS" evidence="9">
    <location>
        <begin position="15"/>
        <end position="68"/>
    </location>
</feature>
<keyword evidence="3" id="KW-0808">Transferase</keyword>
<dbReference type="EC" id="3.1.4.52" evidence="1"/>
<dbReference type="FunFam" id="3.20.20.450:FF:000001">
    <property type="entry name" value="Cyclic di-GMP phosphodiesterase yahA"/>
    <property type="match status" value="1"/>
</dbReference>
<dbReference type="NCBIfam" id="TIGR00229">
    <property type="entry name" value="sensory_box"/>
    <property type="match status" value="2"/>
</dbReference>
<dbReference type="InterPro" id="IPR000014">
    <property type="entry name" value="PAS"/>
</dbReference>
<dbReference type="InterPro" id="IPR043128">
    <property type="entry name" value="Rev_trsase/Diguanyl_cyclase"/>
</dbReference>
<evidence type="ECO:0000259" key="12">
    <source>
        <dbReference type="PROSITE" id="PS50887"/>
    </source>
</evidence>
<evidence type="ECO:0000313" key="13">
    <source>
        <dbReference type="EMBL" id="SDZ92722.1"/>
    </source>
</evidence>
<dbReference type="Pfam" id="PF00989">
    <property type="entry name" value="PAS"/>
    <property type="match status" value="1"/>
</dbReference>
<comment type="function">
    <text evidence="7">Putative oxygen sensor; modulates the activity of FixJ, a transcriptional activator of nitrogen fixation fixK gene. FixL probably acts as a kinase that phosphorylates FixJ.</text>
</comment>
<dbReference type="GO" id="GO:0016301">
    <property type="term" value="F:kinase activity"/>
    <property type="evidence" value="ECO:0007669"/>
    <property type="project" value="UniProtKB-KW"/>
</dbReference>
<dbReference type="SMART" id="SM00091">
    <property type="entry name" value="PAS"/>
    <property type="match status" value="2"/>
</dbReference>
<dbReference type="Proteomes" id="UP000198773">
    <property type="component" value="Unassembled WGS sequence"/>
</dbReference>
<dbReference type="SUPFAM" id="SSF141868">
    <property type="entry name" value="EAL domain-like"/>
    <property type="match status" value="1"/>
</dbReference>
<feature type="domain" description="PAC" evidence="10">
    <location>
        <begin position="206"/>
        <end position="256"/>
    </location>
</feature>
<dbReference type="InterPro" id="IPR000160">
    <property type="entry name" value="GGDEF_dom"/>
</dbReference>
<proteinExistence type="predicted"/>
<dbReference type="InterPro" id="IPR035965">
    <property type="entry name" value="PAS-like_dom_sf"/>
</dbReference>
<evidence type="ECO:0000313" key="14">
    <source>
        <dbReference type="Proteomes" id="UP000198773"/>
    </source>
</evidence>
<feature type="domain" description="GGDEF" evidence="12">
    <location>
        <begin position="288"/>
        <end position="425"/>
    </location>
</feature>
<dbReference type="InterPro" id="IPR013655">
    <property type="entry name" value="PAS_fold_3"/>
</dbReference>
<dbReference type="CDD" id="cd01949">
    <property type="entry name" value="GGDEF"/>
    <property type="match status" value="1"/>
</dbReference>
<dbReference type="SUPFAM" id="SSF55785">
    <property type="entry name" value="PYP-like sensor domain (PAS domain)"/>
    <property type="match status" value="2"/>
</dbReference>
<dbReference type="OrthoDB" id="6597954at2"/>
<evidence type="ECO:0000256" key="4">
    <source>
        <dbReference type="ARBA" id="ARBA00022741"/>
    </source>
</evidence>
<dbReference type="FunFam" id="3.30.450.20:FF:000060">
    <property type="entry name" value="Sensor protein FixL"/>
    <property type="match status" value="1"/>
</dbReference>
<dbReference type="RefSeq" id="WP_091337778.1">
    <property type="nucleotide sequence ID" value="NZ_FNRM01000001.1"/>
</dbReference>
<dbReference type="InterPro" id="IPR052155">
    <property type="entry name" value="Biofilm_reg_signaling"/>
</dbReference>
<dbReference type="CDD" id="cd01948">
    <property type="entry name" value="EAL"/>
    <property type="match status" value="1"/>
</dbReference>
<dbReference type="Gene3D" id="3.30.70.270">
    <property type="match status" value="1"/>
</dbReference>
<name>A0A1H3X268_ALKAM</name>
<organism evidence="13 14">
    <name type="scientific">Alkalimonas amylolytica</name>
    <dbReference type="NCBI Taxonomy" id="152573"/>
    <lineage>
        <taxon>Bacteria</taxon>
        <taxon>Pseudomonadati</taxon>
        <taxon>Pseudomonadota</taxon>
        <taxon>Gammaproteobacteria</taxon>
        <taxon>Alkalimonas</taxon>
    </lineage>
</organism>
<sequence>MLESYARLTPGAFYLFQADSLGRYSLPAISEQVEAILGYSATELSAKPELVFDRMHPDDRKRVQTDIQHSRCNLSMFHCEYRVKHRQGHWVWLAAHSEPEQLDQEYTLWRGFLYDISAQKQAEQQLLQSGKEAKELLNHMMDAVISTDQSGKILSFNRSAQLLLGYRECEAIGQNIALIMPRSHAKRHDSYLEEYQQHQIPKVVGNKRQLEAKHKDGQLIPIELRVSEISDQEGKRFLGVLRDLSAHQQQSKMLQQLQQRDPLTQLPNRQAFLKALAETVRSNLQSPMHHGLVLLDIDAFKQLNDATSHSFCDQVLLELTKRLKQQLGTMQQLARVGGDEFAIIWPLLSADETEVLPTLCEQAEQMLNLLANPIRCQRQGCRLTVSIGICLLSPGMRPDQWLHYAESAVQHAKLRGKNNYQVFTPELARKQRTEARLALDLRDALEQQQLELFLQGQFDQAGQLTGAEALLRWHHPEHGLVPPDTFIPLAEESGLIVPIGRWLVEQAGQLLASWHSNPLSQSLQLAINISSRQFSDPSFVSDLLNCLQRYRFNPNLLHLELTESLLIDNASEVADIMMRLNSQGLTFSLDDFGTGYSSLAYLKRLPLQTLKIDRSFVRDLLNNPNDALIARSIVSLAHNLGLSVIAEGVEEQAQLQALTQMGCGCFQGYYFQRPMPVAEFAARYLQHNARSTA</sequence>
<feature type="domain" description="PAC" evidence="10">
    <location>
        <begin position="77"/>
        <end position="128"/>
    </location>
</feature>
<evidence type="ECO:0000259" key="10">
    <source>
        <dbReference type="PROSITE" id="PS50113"/>
    </source>
</evidence>
<feature type="domain" description="PAS" evidence="9">
    <location>
        <begin position="129"/>
        <end position="199"/>
    </location>
</feature>
<dbReference type="STRING" id="152573.SAMN04488051_10143"/>
<dbReference type="InterPro" id="IPR000700">
    <property type="entry name" value="PAS-assoc_C"/>
</dbReference>
<protein>
    <recommendedName>
        <fullName evidence="8">Sensor protein FixL</fullName>
        <ecNumber evidence="1">3.1.4.52</ecNumber>
    </recommendedName>
</protein>
<dbReference type="PANTHER" id="PTHR44757">
    <property type="entry name" value="DIGUANYLATE CYCLASE DGCP"/>
    <property type="match status" value="1"/>
</dbReference>
<feature type="domain" description="EAL" evidence="11">
    <location>
        <begin position="434"/>
        <end position="688"/>
    </location>
</feature>
<dbReference type="Gene3D" id="3.30.450.20">
    <property type="entry name" value="PAS domain"/>
    <property type="match status" value="2"/>
</dbReference>
<reference evidence="13 14" key="1">
    <citation type="submission" date="2016-10" db="EMBL/GenBank/DDBJ databases">
        <authorList>
            <person name="de Groot N.N."/>
        </authorList>
    </citation>
    <scope>NUCLEOTIDE SEQUENCE [LARGE SCALE GENOMIC DNA]</scope>
    <source>
        <strain evidence="13 14">CGMCC 1.3430</strain>
    </source>
</reference>
<evidence type="ECO:0000256" key="7">
    <source>
        <dbReference type="ARBA" id="ARBA00059827"/>
    </source>
</evidence>
<dbReference type="GO" id="GO:0005524">
    <property type="term" value="F:ATP binding"/>
    <property type="evidence" value="ECO:0007669"/>
    <property type="project" value="UniProtKB-KW"/>
</dbReference>
<dbReference type="InterPro" id="IPR035919">
    <property type="entry name" value="EAL_sf"/>
</dbReference>
<dbReference type="Pfam" id="PF00990">
    <property type="entry name" value="GGDEF"/>
    <property type="match status" value="1"/>
</dbReference>
<keyword evidence="4" id="KW-0547">Nucleotide-binding</keyword>
<dbReference type="PROSITE" id="PS50112">
    <property type="entry name" value="PAS"/>
    <property type="match status" value="2"/>
</dbReference>
<dbReference type="EMBL" id="FNRM01000001">
    <property type="protein sequence ID" value="SDZ92722.1"/>
    <property type="molecule type" value="Genomic_DNA"/>
</dbReference>
<dbReference type="Pfam" id="PF00563">
    <property type="entry name" value="EAL"/>
    <property type="match status" value="1"/>
</dbReference>
<keyword evidence="2" id="KW-0973">c-di-GMP</keyword>
<dbReference type="SUPFAM" id="SSF55073">
    <property type="entry name" value="Nucleotide cyclase"/>
    <property type="match status" value="1"/>
</dbReference>
<keyword evidence="14" id="KW-1185">Reference proteome</keyword>
<evidence type="ECO:0000256" key="1">
    <source>
        <dbReference type="ARBA" id="ARBA00012282"/>
    </source>
</evidence>
<evidence type="ECO:0000256" key="3">
    <source>
        <dbReference type="ARBA" id="ARBA00022679"/>
    </source>
</evidence>
<evidence type="ECO:0000259" key="9">
    <source>
        <dbReference type="PROSITE" id="PS50112"/>
    </source>
</evidence>
<dbReference type="InterPro" id="IPR013767">
    <property type="entry name" value="PAS_fold"/>
</dbReference>
<dbReference type="PROSITE" id="PS50887">
    <property type="entry name" value="GGDEF"/>
    <property type="match status" value="1"/>
</dbReference>
<dbReference type="AlphaFoldDB" id="A0A1H3X268"/>
<dbReference type="InterPro" id="IPR001633">
    <property type="entry name" value="EAL_dom"/>
</dbReference>
<dbReference type="GO" id="GO:0006355">
    <property type="term" value="P:regulation of DNA-templated transcription"/>
    <property type="evidence" value="ECO:0007669"/>
    <property type="project" value="InterPro"/>
</dbReference>
<dbReference type="SMART" id="SM00052">
    <property type="entry name" value="EAL"/>
    <property type="match status" value="1"/>
</dbReference>
<dbReference type="InterPro" id="IPR029787">
    <property type="entry name" value="Nucleotide_cyclase"/>
</dbReference>
<dbReference type="PANTHER" id="PTHR44757:SF2">
    <property type="entry name" value="BIOFILM ARCHITECTURE MAINTENANCE PROTEIN MBAA"/>
    <property type="match status" value="1"/>
</dbReference>
<keyword evidence="5" id="KW-0418">Kinase</keyword>
<dbReference type="PROSITE" id="PS50883">
    <property type="entry name" value="EAL"/>
    <property type="match status" value="1"/>
</dbReference>
<accession>A0A1H3X268</accession>
<dbReference type="SMART" id="SM00086">
    <property type="entry name" value="PAC"/>
    <property type="match status" value="2"/>
</dbReference>